<keyword evidence="3" id="KW-1185">Reference proteome</keyword>
<name>A0A1M7ZVI6_9FLAO</name>
<keyword evidence="1" id="KW-0812">Transmembrane</keyword>
<organism evidence="2 3">
    <name type="scientific">Flavobacterium cucumis</name>
    <dbReference type="NCBI Taxonomy" id="416016"/>
    <lineage>
        <taxon>Bacteria</taxon>
        <taxon>Pseudomonadati</taxon>
        <taxon>Bacteroidota</taxon>
        <taxon>Flavobacteriia</taxon>
        <taxon>Flavobacteriales</taxon>
        <taxon>Flavobacteriaceae</taxon>
        <taxon>Flavobacterium</taxon>
    </lineage>
</organism>
<protein>
    <recommendedName>
        <fullName evidence="4">Holin</fullName>
    </recommendedName>
</protein>
<keyword evidence="1" id="KW-1133">Transmembrane helix</keyword>
<feature type="transmembrane region" description="Helical" evidence="1">
    <location>
        <begin position="48"/>
        <end position="67"/>
    </location>
</feature>
<feature type="transmembrane region" description="Helical" evidence="1">
    <location>
        <begin position="20"/>
        <end position="36"/>
    </location>
</feature>
<dbReference type="EMBL" id="FRYK01000002">
    <property type="protein sequence ID" value="SHO72888.1"/>
    <property type="molecule type" value="Genomic_DNA"/>
</dbReference>
<evidence type="ECO:0008006" key="4">
    <source>
        <dbReference type="Google" id="ProtNLM"/>
    </source>
</evidence>
<evidence type="ECO:0000313" key="2">
    <source>
        <dbReference type="EMBL" id="SHO72888.1"/>
    </source>
</evidence>
<feature type="transmembrane region" description="Helical" evidence="1">
    <location>
        <begin position="73"/>
        <end position="92"/>
    </location>
</feature>
<gene>
    <name evidence="2" type="ORF">SAMN05443547_1232</name>
</gene>
<dbReference type="RefSeq" id="WP_073582537.1">
    <property type="nucleotide sequence ID" value="NZ_CBCSEA010000015.1"/>
</dbReference>
<keyword evidence="1" id="KW-0472">Membrane</keyword>
<dbReference type="STRING" id="416016.SAMN05443547_1232"/>
<accession>A0A1M7ZVI6</accession>
<evidence type="ECO:0000256" key="1">
    <source>
        <dbReference type="SAM" id="Phobius"/>
    </source>
</evidence>
<evidence type="ECO:0000313" key="3">
    <source>
        <dbReference type="Proteomes" id="UP000184611"/>
    </source>
</evidence>
<dbReference type="AlphaFoldDB" id="A0A1M7ZVI6"/>
<reference evidence="3" key="1">
    <citation type="submission" date="2016-12" db="EMBL/GenBank/DDBJ databases">
        <authorList>
            <person name="Varghese N."/>
            <person name="Submissions S."/>
        </authorList>
    </citation>
    <scope>NUCLEOTIDE SEQUENCE [LARGE SCALE GENOMIC DNA]</scope>
    <source>
        <strain evidence="3">DSM 18830</strain>
    </source>
</reference>
<proteinExistence type="predicted"/>
<dbReference type="Proteomes" id="UP000184611">
    <property type="component" value="Unassembled WGS sequence"/>
</dbReference>
<dbReference type="OrthoDB" id="1368902at2"/>
<sequence>MKSKLVLWFIENLEAIKEALALFLVVVGGVGIKAWKAIQENTKLTIKWVVAEGFMSLVVALTAFAIFDLWLELHRLIVYVICVWAGGMSTIVHKEVEGLVSDIFDGVGNWVKRKL</sequence>